<dbReference type="PANTHER" id="PTHR23506:SF23">
    <property type="entry name" value="GH10249P"/>
    <property type="match status" value="1"/>
</dbReference>
<evidence type="ECO:0000313" key="9">
    <source>
        <dbReference type="EMBL" id="KAE9972877.1"/>
    </source>
</evidence>
<dbReference type="InterPro" id="IPR050930">
    <property type="entry name" value="MFS_Vesicular_Transporter"/>
</dbReference>
<evidence type="ECO:0000256" key="5">
    <source>
        <dbReference type="ARBA" id="ARBA00023136"/>
    </source>
</evidence>
<name>A0A8H3UNY7_VENIN</name>
<feature type="transmembrane region" description="Helical" evidence="7">
    <location>
        <begin position="12"/>
        <end position="36"/>
    </location>
</feature>
<feature type="domain" description="Major facilitator superfamily (MFS) profile" evidence="8">
    <location>
        <begin position="14"/>
        <end position="456"/>
    </location>
</feature>
<reference evidence="9 10" key="1">
    <citation type="submission" date="2019-07" db="EMBL/GenBank/DDBJ databases">
        <title>Venturia inaequalis Genome Resource.</title>
        <authorList>
            <person name="Lichtner F.J."/>
        </authorList>
    </citation>
    <scope>NUCLEOTIDE SEQUENCE [LARGE SCALE GENOMIC DNA]</scope>
    <source>
        <strain evidence="9 10">DMI_063113</strain>
    </source>
</reference>
<evidence type="ECO:0000256" key="1">
    <source>
        <dbReference type="ARBA" id="ARBA00004141"/>
    </source>
</evidence>
<keyword evidence="10" id="KW-1185">Reference proteome</keyword>
<evidence type="ECO:0000256" key="3">
    <source>
        <dbReference type="ARBA" id="ARBA00022692"/>
    </source>
</evidence>
<feature type="transmembrane region" description="Helical" evidence="7">
    <location>
        <begin position="402"/>
        <end position="424"/>
    </location>
</feature>
<dbReference type="Gene3D" id="1.20.1250.20">
    <property type="entry name" value="MFS general substrate transporter like domains"/>
    <property type="match status" value="1"/>
</dbReference>
<evidence type="ECO:0000256" key="7">
    <source>
        <dbReference type="SAM" id="Phobius"/>
    </source>
</evidence>
<dbReference type="InterPro" id="IPR036259">
    <property type="entry name" value="MFS_trans_sf"/>
</dbReference>
<dbReference type="InterPro" id="IPR011701">
    <property type="entry name" value="MFS"/>
</dbReference>
<feature type="transmembrane region" description="Helical" evidence="7">
    <location>
        <begin position="115"/>
        <end position="133"/>
    </location>
</feature>
<evidence type="ECO:0000313" key="10">
    <source>
        <dbReference type="Proteomes" id="UP000490939"/>
    </source>
</evidence>
<gene>
    <name evidence="9" type="ORF">EG327_009353</name>
</gene>
<dbReference type="PROSITE" id="PS50850">
    <property type="entry name" value="MFS"/>
    <property type="match status" value="1"/>
</dbReference>
<dbReference type="GO" id="GO:0022857">
    <property type="term" value="F:transmembrane transporter activity"/>
    <property type="evidence" value="ECO:0007669"/>
    <property type="project" value="InterPro"/>
</dbReference>
<dbReference type="AlphaFoldDB" id="A0A8H3UNY7"/>
<feature type="compositionally biased region" description="Polar residues" evidence="6">
    <location>
        <begin position="202"/>
        <end position="213"/>
    </location>
</feature>
<dbReference type="EMBL" id="WNWR01000614">
    <property type="protein sequence ID" value="KAE9972877.1"/>
    <property type="molecule type" value="Genomic_DNA"/>
</dbReference>
<feature type="transmembrane region" description="Helical" evidence="7">
    <location>
        <begin position="173"/>
        <end position="193"/>
    </location>
</feature>
<dbReference type="PANTHER" id="PTHR23506">
    <property type="entry name" value="GH10249P"/>
    <property type="match status" value="1"/>
</dbReference>
<dbReference type="InterPro" id="IPR020846">
    <property type="entry name" value="MFS_dom"/>
</dbReference>
<organism evidence="9 10">
    <name type="scientific">Venturia inaequalis</name>
    <name type="common">Apple scab fungus</name>
    <dbReference type="NCBI Taxonomy" id="5025"/>
    <lineage>
        <taxon>Eukaryota</taxon>
        <taxon>Fungi</taxon>
        <taxon>Dikarya</taxon>
        <taxon>Ascomycota</taxon>
        <taxon>Pezizomycotina</taxon>
        <taxon>Dothideomycetes</taxon>
        <taxon>Pleosporomycetidae</taxon>
        <taxon>Venturiales</taxon>
        <taxon>Venturiaceae</taxon>
        <taxon>Venturia</taxon>
    </lineage>
</organism>
<dbReference type="Pfam" id="PF07690">
    <property type="entry name" value="MFS_1"/>
    <property type="match status" value="1"/>
</dbReference>
<feature type="transmembrane region" description="Helical" evidence="7">
    <location>
        <begin position="85"/>
        <end position="103"/>
    </location>
</feature>
<protein>
    <recommendedName>
        <fullName evidence="8">Major facilitator superfamily (MFS) profile domain-containing protein</fullName>
    </recommendedName>
</protein>
<dbReference type="SUPFAM" id="SSF103473">
    <property type="entry name" value="MFS general substrate transporter"/>
    <property type="match status" value="1"/>
</dbReference>
<feature type="transmembrane region" description="Helical" evidence="7">
    <location>
        <begin position="358"/>
        <end position="381"/>
    </location>
</feature>
<dbReference type="CDD" id="cd17325">
    <property type="entry name" value="MFS_MdtG_SLC18_like"/>
    <property type="match status" value="1"/>
</dbReference>
<keyword evidence="4 7" id="KW-1133">Transmembrane helix</keyword>
<feature type="transmembrane region" description="Helical" evidence="7">
    <location>
        <begin position="56"/>
        <end position="78"/>
    </location>
</feature>
<sequence length="474" mass="51094">MFNFTKFRSSKTFVLTTICVAMFTDGFVFGIVVPVFPYILQSKALVSDDKLQISTSALTAAFAISDFLAAPFCAWYVDHFRNRHVPWYVGLLLAIAGTMLFGITDNFWTFFVSRLLQGVSSAILYTVGLAVLVENTNKDEVGRYMGTAMSCNNFGIILSPLLGGIFYEKAGKYAVFVLMVGLTGIDITLRLMMKEQNSRLETNPYHSRISNPNERPRLTPTNSSSHLITTTLSSSTKLSTGKHHTSPQIPGQARLAGIYKLIRSPRLLTALYGCFVNECIVASLCAVLPLFVHQTFHWTSLQAGCLFLAIAIPGLAGPLAGLFADKFGARRVAISGFLLTTPSLTSLLLAKTDSTRDKILLCVFLSLTGSTIIFFLSPLGADVSAVADEISVESGMDMYASAFSLMNSALAAASIIGPLVVGWIQEELGWTGTCIALGAICFSGAIPCVFFTGGNISKAPLSQEEHPENGGNEA</sequence>
<evidence type="ECO:0000256" key="2">
    <source>
        <dbReference type="ARBA" id="ARBA00022448"/>
    </source>
</evidence>
<accession>A0A8H3UNY7</accession>
<evidence type="ECO:0000256" key="4">
    <source>
        <dbReference type="ARBA" id="ARBA00022989"/>
    </source>
</evidence>
<proteinExistence type="predicted"/>
<feature type="transmembrane region" description="Helical" evidence="7">
    <location>
        <begin position="145"/>
        <end position="167"/>
    </location>
</feature>
<evidence type="ECO:0000256" key="6">
    <source>
        <dbReference type="SAM" id="MobiDB-lite"/>
    </source>
</evidence>
<keyword evidence="5 7" id="KW-0472">Membrane</keyword>
<keyword evidence="2" id="KW-0813">Transport</keyword>
<comment type="subcellular location">
    <subcellularLocation>
        <location evidence="1">Membrane</location>
        <topology evidence="1">Multi-pass membrane protein</topology>
    </subcellularLocation>
</comment>
<comment type="caution">
    <text evidence="9">The sequence shown here is derived from an EMBL/GenBank/DDBJ whole genome shotgun (WGS) entry which is preliminary data.</text>
</comment>
<feature type="transmembrane region" description="Helical" evidence="7">
    <location>
        <begin position="270"/>
        <end position="292"/>
    </location>
</feature>
<feature type="transmembrane region" description="Helical" evidence="7">
    <location>
        <begin position="298"/>
        <end position="320"/>
    </location>
</feature>
<evidence type="ECO:0000259" key="8">
    <source>
        <dbReference type="PROSITE" id="PS50850"/>
    </source>
</evidence>
<dbReference type="Proteomes" id="UP000490939">
    <property type="component" value="Unassembled WGS sequence"/>
</dbReference>
<keyword evidence="3 7" id="KW-0812">Transmembrane</keyword>
<feature type="transmembrane region" description="Helical" evidence="7">
    <location>
        <begin position="430"/>
        <end position="452"/>
    </location>
</feature>
<feature type="region of interest" description="Disordered" evidence="6">
    <location>
        <begin position="202"/>
        <end position="226"/>
    </location>
</feature>
<dbReference type="GO" id="GO:0016020">
    <property type="term" value="C:membrane"/>
    <property type="evidence" value="ECO:0007669"/>
    <property type="project" value="UniProtKB-SubCell"/>
</dbReference>